<reference evidence="2 3" key="1">
    <citation type="journal article" date="2017" name="Nat. Commun.">
        <title>Genome assembly with in vitro proximity ligation data and whole-genome triplication in lettuce.</title>
        <authorList>
            <person name="Reyes-Chin-Wo S."/>
            <person name="Wang Z."/>
            <person name="Yang X."/>
            <person name="Kozik A."/>
            <person name="Arikit S."/>
            <person name="Song C."/>
            <person name="Xia L."/>
            <person name="Froenicke L."/>
            <person name="Lavelle D.O."/>
            <person name="Truco M.J."/>
            <person name="Xia R."/>
            <person name="Zhu S."/>
            <person name="Xu C."/>
            <person name="Xu H."/>
            <person name="Xu X."/>
            <person name="Cox K."/>
            <person name="Korf I."/>
            <person name="Meyers B.C."/>
            <person name="Michelmore R.W."/>
        </authorList>
    </citation>
    <scope>NUCLEOTIDE SEQUENCE [LARGE SCALE GENOMIC DNA]</scope>
    <source>
        <strain evidence="3">cv. Salinas</strain>
        <tissue evidence="2">Seedlings</tissue>
    </source>
</reference>
<evidence type="ECO:0000256" key="1">
    <source>
        <dbReference type="SAM" id="MobiDB-lite"/>
    </source>
</evidence>
<dbReference type="EMBL" id="NBSK02000005">
    <property type="protein sequence ID" value="KAJ0204714.1"/>
    <property type="molecule type" value="Genomic_DNA"/>
</dbReference>
<organism evidence="2 3">
    <name type="scientific">Lactuca sativa</name>
    <name type="common">Garden lettuce</name>
    <dbReference type="NCBI Taxonomy" id="4236"/>
    <lineage>
        <taxon>Eukaryota</taxon>
        <taxon>Viridiplantae</taxon>
        <taxon>Streptophyta</taxon>
        <taxon>Embryophyta</taxon>
        <taxon>Tracheophyta</taxon>
        <taxon>Spermatophyta</taxon>
        <taxon>Magnoliopsida</taxon>
        <taxon>eudicotyledons</taxon>
        <taxon>Gunneridae</taxon>
        <taxon>Pentapetalae</taxon>
        <taxon>asterids</taxon>
        <taxon>campanulids</taxon>
        <taxon>Asterales</taxon>
        <taxon>Asteraceae</taxon>
        <taxon>Cichorioideae</taxon>
        <taxon>Cichorieae</taxon>
        <taxon>Lactucinae</taxon>
        <taxon>Lactuca</taxon>
    </lineage>
</organism>
<name>A0A9R1XA50_LACSA</name>
<feature type="region of interest" description="Disordered" evidence="1">
    <location>
        <begin position="82"/>
        <end position="103"/>
    </location>
</feature>
<sequence length="134" mass="15613">MEPKEFILFVEKLIEVGCDNVYYHTRNEPLVEGIKRIGNDVDYFEFIETGYSDENGLRMNVHIDHKNELVLDWADTEVVEDDVGHYSEQDSDDDNDSQLSDDIPYEHEANDYIPSLDNTIGDEFFHRVSSISYL</sequence>
<comment type="caution">
    <text evidence="2">The sequence shown here is derived from an EMBL/GenBank/DDBJ whole genome shotgun (WGS) entry which is preliminary data.</text>
</comment>
<evidence type="ECO:0000313" key="3">
    <source>
        <dbReference type="Proteomes" id="UP000235145"/>
    </source>
</evidence>
<protein>
    <submittedName>
        <fullName evidence="2">Uncharacterized protein</fullName>
    </submittedName>
</protein>
<keyword evidence="3" id="KW-1185">Reference proteome</keyword>
<accession>A0A9R1XA50</accession>
<dbReference type="AlphaFoldDB" id="A0A9R1XA50"/>
<dbReference type="Gene3D" id="2.60.34.20">
    <property type="match status" value="1"/>
</dbReference>
<dbReference type="Proteomes" id="UP000235145">
    <property type="component" value="Unassembled WGS sequence"/>
</dbReference>
<gene>
    <name evidence="2" type="ORF">LSAT_V11C500293000</name>
</gene>
<evidence type="ECO:0000313" key="2">
    <source>
        <dbReference type="EMBL" id="KAJ0204714.1"/>
    </source>
</evidence>
<proteinExistence type="predicted"/>
<dbReference type="InterPro" id="IPR038516">
    <property type="entry name" value="AAR2_N_sf"/>
</dbReference>